<dbReference type="AlphaFoldDB" id="A0A7W1T562"/>
<dbReference type="Proteomes" id="UP000548787">
    <property type="component" value="Unassembled WGS sequence"/>
</dbReference>
<reference evidence="1 2" key="1">
    <citation type="submission" date="2020-08" db="EMBL/GenBank/DDBJ databases">
        <title>Listeria ohnekaius sp. nov. and Listeria portnoyii sp. nov. isolated from non-agricultural and natural environments.</title>
        <authorList>
            <person name="Weller D."/>
            <person name="Belias A.M."/>
            <person name="Liao J."/>
            <person name="Guo S."/>
            <person name="Orsi R.H."/>
            <person name="Wiedmann M."/>
        </authorList>
    </citation>
    <scope>NUCLEOTIDE SEQUENCE [LARGE SCALE GENOMIC DNA]</scope>
    <source>
        <strain evidence="1 2">FSL W9-0585</strain>
    </source>
</reference>
<accession>A0A7W1T562</accession>
<sequence length="70" mass="8105">MDFLNAKQVAELLQVSESYAYVEIRELNAEMKQQGYRVKRGRVNKTFFEKAYGFSSTQENGVVEHDLQAN</sequence>
<organism evidence="1 2">
    <name type="scientific">Listeria rustica</name>
    <dbReference type="NCBI Taxonomy" id="2713503"/>
    <lineage>
        <taxon>Bacteria</taxon>
        <taxon>Bacillati</taxon>
        <taxon>Bacillota</taxon>
        <taxon>Bacilli</taxon>
        <taxon>Bacillales</taxon>
        <taxon>Listeriaceae</taxon>
        <taxon>Listeria</taxon>
    </lineage>
</organism>
<keyword evidence="2" id="KW-1185">Reference proteome</keyword>
<evidence type="ECO:0000313" key="1">
    <source>
        <dbReference type="EMBL" id="MBA3925521.1"/>
    </source>
</evidence>
<proteinExistence type="predicted"/>
<dbReference type="RefSeq" id="WP_181675745.1">
    <property type="nucleotide sequence ID" value="NZ_JABJVM010000003.1"/>
</dbReference>
<gene>
    <name evidence="1" type="ORF">HPK16_04115</name>
</gene>
<dbReference type="EMBL" id="JABJVM010000003">
    <property type="protein sequence ID" value="MBA3925521.1"/>
    <property type="molecule type" value="Genomic_DNA"/>
</dbReference>
<protein>
    <submittedName>
        <fullName evidence="1">ICEBs1 excisionase</fullName>
    </submittedName>
</protein>
<name>A0A7W1T562_9LIST</name>
<evidence type="ECO:0000313" key="2">
    <source>
        <dbReference type="Proteomes" id="UP000548787"/>
    </source>
</evidence>
<comment type="caution">
    <text evidence="1">The sequence shown here is derived from an EMBL/GenBank/DDBJ whole genome shotgun (WGS) entry which is preliminary data.</text>
</comment>